<organism evidence="1 2">
    <name type="scientific">Labeo rohita</name>
    <name type="common">Indian major carp</name>
    <name type="synonym">Cyprinus rohita</name>
    <dbReference type="NCBI Taxonomy" id="84645"/>
    <lineage>
        <taxon>Eukaryota</taxon>
        <taxon>Metazoa</taxon>
        <taxon>Chordata</taxon>
        <taxon>Craniata</taxon>
        <taxon>Vertebrata</taxon>
        <taxon>Euteleostomi</taxon>
        <taxon>Actinopterygii</taxon>
        <taxon>Neopterygii</taxon>
        <taxon>Teleostei</taxon>
        <taxon>Ostariophysi</taxon>
        <taxon>Cypriniformes</taxon>
        <taxon>Cyprinidae</taxon>
        <taxon>Labeoninae</taxon>
        <taxon>Labeonini</taxon>
        <taxon>Labeo</taxon>
    </lineage>
</organism>
<comment type="caution">
    <text evidence="1">The sequence shown here is derived from an EMBL/GenBank/DDBJ whole genome shotgun (WGS) entry which is preliminary data.</text>
</comment>
<reference evidence="1 2" key="1">
    <citation type="submission" date="2018-03" db="EMBL/GenBank/DDBJ databases">
        <title>Draft genome sequence of Rohu Carp (Labeo rohita).</title>
        <authorList>
            <person name="Das P."/>
            <person name="Kushwaha B."/>
            <person name="Joshi C.G."/>
            <person name="Kumar D."/>
            <person name="Nagpure N.S."/>
            <person name="Sahoo L."/>
            <person name="Das S.P."/>
            <person name="Bit A."/>
            <person name="Patnaik S."/>
            <person name="Meher P.K."/>
            <person name="Jayasankar P."/>
            <person name="Koringa P.G."/>
            <person name="Patel N.V."/>
            <person name="Hinsu A.T."/>
            <person name="Kumar R."/>
            <person name="Pandey M."/>
            <person name="Agarwal S."/>
            <person name="Srivastava S."/>
            <person name="Singh M."/>
            <person name="Iquebal M.A."/>
            <person name="Jaiswal S."/>
            <person name="Angadi U.B."/>
            <person name="Kumar N."/>
            <person name="Raza M."/>
            <person name="Shah T.M."/>
            <person name="Rai A."/>
            <person name="Jena J.K."/>
        </authorList>
    </citation>
    <scope>NUCLEOTIDE SEQUENCE [LARGE SCALE GENOMIC DNA]</scope>
    <source>
        <strain evidence="1">DASCIFA01</strain>
        <tissue evidence="1">Testis</tissue>
    </source>
</reference>
<keyword evidence="2" id="KW-1185">Reference proteome</keyword>
<gene>
    <name evidence="1" type="ORF">ROHU_003184</name>
</gene>
<sequence>MVFCVWKIKLPCLPPKHSVRLLFYHRPIFGSSAAIRQPQDYCSSASHRFRASSSIAVNALLNKPDDNLASTAETTSFPGILVSFGHTNNSSDWKVYSILARQTLINSKASFSRKHSVRLLFYHRPIFGSSAAIRQPQDYCSSASHRFRASSSIAVNALLNKPDDNLASTAETTSFPGILVSFGHTNNSSDWKVYSILARQTLINSKASFSRKQCLLQHRLSPYFYIAAVVSTPAGASSLLPHCRSSVHSSTSFLRISTLPQQYPLPQEPLLYFHTAAAVSIPARAFSIFLQCRSSVRSRRSLFSTSTLLQQCPLQHHFSLYFYTSTAVFAPAGASSLLPHCCSSVRSSTSFLRISTLSQQYPLPQEPLLYFHTAAAVSTPAQAFFVFLHCRSSVHSRRSLPCISTLPQQCLLLQEPSQYFHTAAAAATAP</sequence>
<evidence type="ECO:0000313" key="1">
    <source>
        <dbReference type="EMBL" id="RXN36163.1"/>
    </source>
</evidence>
<dbReference type="STRING" id="84645.A0A498NVX6"/>
<proteinExistence type="predicted"/>
<protein>
    <submittedName>
        <fullName evidence="1">Uncharacterized protein</fullName>
    </submittedName>
</protein>
<name>A0A498NVX6_LABRO</name>
<dbReference type="Proteomes" id="UP000290572">
    <property type="component" value="Unassembled WGS sequence"/>
</dbReference>
<dbReference type="EMBL" id="QBIY01008991">
    <property type="protein sequence ID" value="RXN36163.1"/>
    <property type="molecule type" value="Genomic_DNA"/>
</dbReference>
<dbReference type="AlphaFoldDB" id="A0A498NVX6"/>
<evidence type="ECO:0000313" key="2">
    <source>
        <dbReference type="Proteomes" id="UP000290572"/>
    </source>
</evidence>
<accession>A0A498NVX6</accession>